<dbReference type="EMBL" id="JAIQCV010000010">
    <property type="protein sequence ID" value="KAH1056791.1"/>
    <property type="molecule type" value="Genomic_DNA"/>
</dbReference>
<accession>A0A9D3UST9</accession>
<protein>
    <submittedName>
        <fullName evidence="1">Uncharacterized protein</fullName>
    </submittedName>
</protein>
<evidence type="ECO:0000313" key="1">
    <source>
        <dbReference type="EMBL" id="KAH1056791.1"/>
    </source>
</evidence>
<name>A0A9D3UST9_9ROSI</name>
<gene>
    <name evidence="1" type="ORF">J1N35_034856</name>
</gene>
<dbReference type="OrthoDB" id="1936739at2759"/>
<dbReference type="AlphaFoldDB" id="A0A9D3UST9"/>
<sequence length="73" mass="8223">MQLGFSMDGDVITRTSSIVDLVALYYHLLGCSLGDGTEKFTSLKFSWLRANFETLSDYVTEMEMTQAVQAYIL</sequence>
<comment type="caution">
    <text evidence="1">The sequence shown here is derived from an EMBL/GenBank/DDBJ whole genome shotgun (WGS) entry which is preliminary data.</text>
</comment>
<keyword evidence="2" id="KW-1185">Reference proteome</keyword>
<reference evidence="1 2" key="1">
    <citation type="journal article" date="2021" name="Plant Biotechnol. J.">
        <title>Multi-omics assisted identification of the key and species-specific regulatory components of drought-tolerant mechanisms in Gossypium stocksii.</title>
        <authorList>
            <person name="Yu D."/>
            <person name="Ke L."/>
            <person name="Zhang D."/>
            <person name="Wu Y."/>
            <person name="Sun Y."/>
            <person name="Mei J."/>
            <person name="Sun J."/>
            <person name="Sun Y."/>
        </authorList>
    </citation>
    <scope>NUCLEOTIDE SEQUENCE [LARGE SCALE GENOMIC DNA]</scope>
    <source>
        <strain evidence="2">cv. E1</strain>
        <tissue evidence="1">Leaf</tissue>
    </source>
</reference>
<organism evidence="1 2">
    <name type="scientific">Gossypium stocksii</name>
    <dbReference type="NCBI Taxonomy" id="47602"/>
    <lineage>
        <taxon>Eukaryota</taxon>
        <taxon>Viridiplantae</taxon>
        <taxon>Streptophyta</taxon>
        <taxon>Embryophyta</taxon>
        <taxon>Tracheophyta</taxon>
        <taxon>Spermatophyta</taxon>
        <taxon>Magnoliopsida</taxon>
        <taxon>eudicotyledons</taxon>
        <taxon>Gunneridae</taxon>
        <taxon>Pentapetalae</taxon>
        <taxon>rosids</taxon>
        <taxon>malvids</taxon>
        <taxon>Malvales</taxon>
        <taxon>Malvaceae</taxon>
        <taxon>Malvoideae</taxon>
        <taxon>Gossypium</taxon>
    </lineage>
</organism>
<evidence type="ECO:0000313" key="2">
    <source>
        <dbReference type="Proteomes" id="UP000828251"/>
    </source>
</evidence>
<dbReference type="Proteomes" id="UP000828251">
    <property type="component" value="Unassembled WGS sequence"/>
</dbReference>
<proteinExistence type="predicted"/>